<keyword evidence="2" id="KW-0560">Oxidoreductase</keyword>
<dbReference type="GO" id="GO:0016491">
    <property type="term" value="F:oxidoreductase activity"/>
    <property type="evidence" value="ECO:0007669"/>
    <property type="project" value="UniProtKB-KW"/>
</dbReference>
<dbReference type="SMART" id="SM00822">
    <property type="entry name" value="PKS_KR"/>
    <property type="match status" value="1"/>
</dbReference>
<dbReference type="OrthoDB" id="822355at2"/>
<evidence type="ECO:0000313" key="5">
    <source>
        <dbReference type="EMBL" id="RAJ95736.1"/>
    </source>
</evidence>
<dbReference type="AlphaFoldDB" id="A0A327WVL7"/>
<reference evidence="5 6" key="1">
    <citation type="submission" date="2018-06" db="EMBL/GenBank/DDBJ databases">
        <title>Genomic Encyclopedia of Archaeal and Bacterial Type Strains, Phase II (KMG-II): from individual species to whole genera.</title>
        <authorList>
            <person name="Goeker M."/>
        </authorList>
    </citation>
    <scope>NUCLEOTIDE SEQUENCE [LARGE SCALE GENOMIC DNA]</scope>
    <source>
        <strain evidence="5 6">DSM 21851</strain>
    </source>
</reference>
<dbReference type="PANTHER" id="PTHR44196">
    <property type="entry name" value="DEHYDROGENASE/REDUCTASE SDR FAMILY MEMBER 7B"/>
    <property type="match status" value="1"/>
</dbReference>
<accession>A0A327WVL7</accession>
<dbReference type="GO" id="GO:0016020">
    <property type="term" value="C:membrane"/>
    <property type="evidence" value="ECO:0007669"/>
    <property type="project" value="TreeGrafter"/>
</dbReference>
<evidence type="ECO:0000256" key="3">
    <source>
        <dbReference type="RuleBase" id="RU000363"/>
    </source>
</evidence>
<dbReference type="Proteomes" id="UP000248790">
    <property type="component" value="Unassembled WGS sequence"/>
</dbReference>
<dbReference type="PANTHER" id="PTHR44196:SF1">
    <property type="entry name" value="DEHYDROGENASE_REDUCTASE SDR FAMILY MEMBER 7B"/>
    <property type="match status" value="1"/>
</dbReference>
<dbReference type="FunFam" id="3.40.50.720:FF:000084">
    <property type="entry name" value="Short-chain dehydrogenase reductase"/>
    <property type="match status" value="1"/>
</dbReference>
<dbReference type="SUPFAM" id="SSF51735">
    <property type="entry name" value="NAD(P)-binding Rossmann-fold domains"/>
    <property type="match status" value="1"/>
</dbReference>
<dbReference type="EMBL" id="QLMC01000004">
    <property type="protein sequence ID" value="RAJ95736.1"/>
    <property type="molecule type" value="Genomic_DNA"/>
</dbReference>
<feature type="domain" description="Ketoreductase" evidence="4">
    <location>
        <begin position="38"/>
        <end position="222"/>
    </location>
</feature>
<comment type="caution">
    <text evidence="5">The sequence shown here is derived from an EMBL/GenBank/DDBJ whole genome shotgun (WGS) entry which is preliminary data.</text>
</comment>
<protein>
    <submittedName>
        <fullName evidence="5">Short-subunit dehydrogenase</fullName>
    </submittedName>
</protein>
<sequence length="343" mass="37245">MTLSSTNKLGLWGLAGIGAVLAAKALLNQFRKIDFRGKTVVITGGSRGLGLVLARQFAQEGANLAICARDQDELERAQADLELNGVTVFTYRCDLTDKDQVTEFIQTVEEEVGPIDVLVNNAGTILVTPIEHATEEDFREVMEINFWSAFHTISAVLPRMQMRRAGRIVNIASFGGKVSFPHLLPYTTSKFALVGYSEGLRAELMKDGIYVTTVCPGLMRTGSPRNAFFKGQNEKEYAWFKIGDSLPGLSKSAEESARQILEACRYGQAELIISLPAKLATAIHGLAPGLTAEVLSVVNLLLPGPGGIGEQRAKGQDSETSVTRSVFTTLTDDAAEANNQYQW</sequence>
<dbReference type="PRINTS" id="PR00081">
    <property type="entry name" value="GDHRDH"/>
</dbReference>
<dbReference type="InterPro" id="IPR020904">
    <property type="entry name" value="Sc_DH/Rdtase_CS"/>
</dbReference>
<dbReference type="InterPro" id="IPR057326">
    <property type="entry name" value="KR_dom"/>
</dbReference>
<evidence type="ECO:0000256" key="1">
    <source>
        <dbReference type="ARBA" id="ARBA00006484"/>
    </source>
</evidence>
<keyword evidence="6" id="KW-1185">Reference proteome</keyword>
<dbReference type="InterPro" id="IPR036291">
    <property type="entry name" value="NAD(P)-bd_dom_sf"/>
</dbReference>
<organism evidence="5 6">
    <name type="scientific">Larkinella arboricola</name>
    <dbReference type="NCBI Taxonomy" id="643671"/>
    <lineage>
        <taxon>Bacteria</taxon>
        <taxon>Pseudomonadati</taxon>
        <taxon>Bacteroidota</taxon>
        <taxon>Cytophagia</taxon>
        <taxon>Cytophagales</taxon>
        <taxon>Spirosomataceae</taxon>
        <taxon>Larkinella</taxon>
    </lineage>
</organism>
<comment type="similarity">
    <text evidence="1 3">Belongs to the short-chain dehydrogenases/reductases (SDR) family.</text>
</comment>
<evidence type="ECO:0000259" key="4">
    <source>
        <dbReference type="SMART" id="SM00822"/>
    </source>
</evidence>
<dbReference type="Pfam" id="PF00106">
    <property type="entry name" value="adh_short"/>
    <property type="match status" value="1"/>
</dbReference>
<name>A0A327WVL7_LARAB</name>
<dbReference type="InterPro" id="IPR002347">
    <property type="entry name" value="SDR_fam"/>
</dbReference>
<dbReference type="RefSeq" id="WP_111629528.1">
    <property type="nucleotide sequence ID" value="NZ_QLMC01000004.1"/>
</dbReference>
<dbReference type="Gene3D" id="3.40.50.720">
    <property type="entry name" value="NAD(P)-binding Rossmann-like Domain"/>
    <property type="match status" value="1"/>
</dbReference>
<dbReference type="PROSITE" id="PS00061">
    <property type="entry name" value="ADH_SHORT"/>
    <property type="match status" value="1"/>
</dbReference>
<evidence type="ECO:0000313" key="6">
    <source>
        <dbReference type="Proteomes" id="UP000248790"/>
    </source>
</evidence>
<dbReference type="CDD" id="cd05233">
    <property type="entry name" value="SDR_c"/>
    <property type="match status" value="1"/>
</dbReference>
<evidence type="ECO:0000256" key="2">
    <source>
        <dbReference type="ARBA" id="ARBA00023002"/>
    </source>
</evidence>
<dbReference type="PRINTS" id="PR00080">
    <property type="entry name" value="SDRFAMILY"/>
</dbReference>
<gene>
    <name evidence="5" type="ORF">LX87_03484</name>
</gene>
<proteinExistence type="inferred from homology"/>